<dbReference type="Proteomes" id="UP000050525">
    <property type="component" value="Unassembled WGS sequence"/>
</dbReference>
<protein>
    <submittedName>
        <fullName evidence="2">Uncharacterized protein</fullName>
    </submittedName>
</protein>
<sequence>MAPCLIRAPPSAKNQAAESGRRVGVKDMDGQGPLAGCDLLRPVCGRGTTTAWQCSSLQGAAGNRVQGAPRTPAHGQETASQCEEQLSAGIGTPTQNTLKEA</sequence>
<name>A0A151MHS3_ALLMI</name>
<feature type="compositionally biased region" description="Polar residues" evidence="1">
    <location>
        <begin position="92"/>
        <end position="101"/>
    </location>
</feature>
<reference evidence="2 3" key="1">
    <citation type="journal article" date="2012" name="Genome Biol.">
        <title>Sequencing three crocodilian genomes to illuminate the evolution of archosaurs and amniotes.</title>
        <authorList>
            <person name="St John J.A."/>
            <person name="Braun E.L."/>
            <person name="Isberg S.R."/>
            <person name="Miles L.G."/>
            <person name="Chong A.Y."/>
            <person name="Gongora J."/>
            <person name="Dalzell P."/>
            <person name="Moran C."/>
            <person name="Bed'hom B."/>
            <person name="Abzhanov A."/>
            <person name="Burgess S.C."/>
            <person name="Cooksey A.M."/>
            <person name="Castoe T.A."/>
            <person name="Crawford N.G."/>
            <person name="Densmore L.D."/>
            <person name="Drew J.C."/>
            <person name="Edwards S.V."/>
            <person name="Faircloth B.C."/>
            <person name="Fujita M.K."/>
            <person name="Greenwold M.J."/>
            <person name="Hoffmann F.G."/>
            <person name="Howard J.M."/>
            <person name="Iguchi T."/>
            <person name="Janes D.E."/>
            <person name="Khan S.Y."/>
            <person name="Kohno S."/>
            <person name="de Koning A.J."/>
            <person name="Lance S.L."/>
            <person name="McCarthy F.M."/>
            <person name="McCormack J.E."/>
            <person name="Merchant M.E."/>
            <person name="Peterson D.G."/>
            <person name="Pollock D.D."/>
            <person name="Pourmand N."/>
            <person name="Raney B.J."/>
            <person name="Roessler K.A."/>
            <person name="Sanford J.R."/>
            <person name="Sawyer R.H."/>
            <person name="Schmidt C.J."/>
            <person name="Triplett E.W."/>
            <person name="Tuberville T.D."/>
            <person name="Venegas-Anaya M."/>
            <person name="Howard J.T."/>
            <person name="Jarvis E.D."/>
            <person name="Guillette L.J.Jr."/>
            <person name="Glenn T.C."/>
            <person name="Green R.E."/>
            <person name="Ray D.A."/>
        </authorList>
    </citation>
    <scope>NUCLEOTIDE SEQUENCE [LARGE SCALE GENOMIC DNA]</scope>
    <source>
        <strain evidence="2">KSC_2009_1</strain>
    </source>
</reference>
<comment type="caution">
    <text evidence="2">The sequence shown here is derived from an EMBL/GenBank/DDBJ whole genome shotgun (WGS) entry which is preliminary data.</text>
</comment>
<dbReference type="EMBL" id="AKHW03006155">
    <property type="protein sequence ID" value="KYO24033.1"/>
    <property type="molecule type" value="Genomic_DNA"/>
</dbReference>
<evidence type="ECO:0000256" key="1">
    <source>
        <dbReference type="SAM" id="MobiDB-lite"/>
    </source>
</evidence>
<feature type="compositionally biased region" description="Basic and acidic residues" evidence="1">
    <location>
        <begin position="19"/>
        <end position="29"/>
    </location>
</feature>
<feature type="region of interest" description="Disordered" evidence="1">
    <location>
        <begin position="62"/>
        <end position="101"/>
    </location>
</feature>
<evidence type="ECO:0000313" key="2">
    <source>
        <dbReference type="EMBL" id="KYO24033.1"/>
    </source>
</evidence>
<proteinExistence type="predicted"/>
<feature type="region of interest" description="Disordered" evidence="1">
    <location>
        <begin position="1"/>
        <end position="30"/>
    </location>
</feature>
<organism evidence="2 3">
    <name type="scientific">Alligator mississippiensis</name>
    <name type="common">American alligator</name>
    <dbReference type="NCBI Taxonomy" id="8496"/>
    <lineage>
        <taxon>Eukaryota</taxon>
        <taxon>Metazoa</taxon>
        <taxon>Chordata</taxon>
        <taxon>Craniata</taxon>
        <taxon>Vertebrata</taxon>
        <taxon>Euteleostomi</taxon>
        <taxon>Archelosauria</taxon>
        <taxon>Archosauria</taxon>
        <taxon>Crocodylia</taxon>
        <taxon>Alligatoridae</taxon>
        <taxon>Alligatorinae</taxon>
        <taxon>Alligator</taxon>
    </lineage>
</organism>
<evidence type="ECO:0000313" key="3">
    <source>
        <dbReference type="Proteomes" id="UP000050525"/>
    </source>
</evidence>
<accession>A0A151MHS3</accession>
<gene>
    <name evidence="2" type="ORF">Y1Q_0004618</name>
</gene>
<dbReference type="AlphaFoldDB" id="A0A151MHS3"/>
<keyword evidence="3" id="KW-1185">Reference proteome</keyword>